<proteinExistence type="predicted"/>
<feature type="domain" description="DUF4440" evidence="2">
    <location>
        <begin position="23"/>
        <end position="130"/>
    </location>
</feature>
<evidence type="ECO:0000313" key="4">
    <source>
        <dbReference type="Proteomes" id="UP000662200"/>
    </source>
</evidence>
<dbReference type="Proteomes" id="UP000662200">
    <property type="component" value="Unassembled WGS sequence"/>
</dbReference>
<feature type="compositionally biased region" description="Polar residues" evidence="1">
    <location>
        <begin position="135"/>
        <end position="147"/>
    </location>
</feature>
<evidence type="ECO:0000313" key="3">
    <source>
        <dbReference type="EMBL" id="GGK31748.1"/>
    </source>
</evidence>
<dbReference type="Pfam" id="PF14534">
    <property type="entry name" value="DUF4440"/>
    <property type="match status" value="1"/>
</dbReference>
<accession>A0A8J3BNF3</accession>
<dbReference type="Gene3D" id="3.10.450.50">
    <property type="match status" value="1"/>
</dbReference>
<reference evidence="3" key="1">
    <citation type="journal article" date="2014" name="Int. J. Syst. Evol. Microbiol.">
        <title>Complete genome sequence of Corynebacterium casei LMG S-19264T (=DSM 44701T), isolated from a smear-ripened cheese.</title>
        <authorList>
            <consortium name="US DOE Joint Genome Institute (JGI-PGF)"/>
            <person name="Walter F."/>
            <person name="Albersmeier A."/>
            <person name="Kalinowski J."/>
            <person name="Ruckert C."/>
        </authorList>
    </citation>
    <scope>NUCLEOTIDE SEQUENCE</scope>
    <source>
        <strain evidence="3">JCM 3091</strain>
    </source>
</reference>
<evidence type="ECO:0000259" key="2">
    <source>
        <dbReference type="Pfam" id="PF14534"/>
    </source>
</evidence>
<protein>
    <recommendedName>
        <fullName evidence="2">DUF4440 domain-containing protein</fullName>
    </recommendedName>
</protein>
<comment type="caution">
    <text evidence="3">The sequence shown here is derived from an EMBL/GenBank/DDBJ whole genome shotgun (WGS) entry which is preliminary data.</text>
</comment>
<name>A0A8J3BNF3_9ACTN</name>
<keyword evidence="4" id="KW-1185">Reference proteome</keyword>
<evidence type="ECO:0000256" key="1">
    <source>
        <dbReference type="SAM" id="MobiDB-lite"/>
    </source>
</evidence>
<reference evidence="3" key="2">
    <citation type="submission" date="2020-09" db="EMBL/GenBank/DDBJ databases">
        <authorList>
            <person name="Sun Q."/>
            <person name="Ohkuma M."/>
        </authorList>
    </citation>
    <scope>NUCLEOTIDE SEQUENCE</scope>
    <source>
        <strain evidence="3">JCM 3091</strain>
    </source>
</reference>
<feature type="region of interest" description="Disordered" evidence="1">
    <location>
        <begin position="134"/>
        <end position="164"/>
    </location>
</feature>
<feature type="compositionally biased region" description="Low complexity" evidence="1">
    <location>
        <begin position="149"/>
        <end position="164"/>
    </location>
</feature>
<dbReference type="AlphaFoldDB" id="A0A8J3BNF3"/>
<dbReference type="InterPro" id="IPR032710">
    <property type="entry name" value="NTF2-like_dom_sf"/>
</dbReference>
<dbReference type="EMBL" id="BMQC01000008">
    <property type="protein sequence ID" value="GGK31748.1"/>
    <property type="molecule type" value="Genomic_DNA"/>
</dbReference>
<organism evidence="3 4">
    <name type="scientific">Pilimelia terevasa</name>
    <dbReference type="NCBI Taxonomy" id="53372"/>
    <lineage>
        <taxon>Bacteria</taxon>
        <taxon>Bacillati</taxon>
        <taxon>Actinomycetota</taxon>
        <taxon>Actinomycetes</taxon>
        <taxon>Micromonosporales</taxon>
        <taxon>Micromonosporaceae</taxon>
        <taxon>Pilimelia</taxon>
    </lineage>
</organism>
<sequence length="164" mass="17692">MSRPSSEDALAAGGGDGAAVAALRDAERQLQHAQLTSDVAVLDRLIDDRLVFTGPDGAPYSKEDDLHLHQSGQQSMTRVDEEDLTVLVVGDTGITWFLGTLEGTLDGEPFHARVRYTRTWTRTQDNRWRLIAGHVSNTTPHTPTGPRQTAAGPGTETTTVTETG</sequence>
<dbReference type="RefSeq" id="WP_189114524.1">
    <property type="nucleotide sequence ID" value="NZ_BMQC01000008.1"/>
</dbReference>
<dbReference type="SUPFAM" id="SSF54427">
    <property type="entry name" value="NTF2-like"/>
    <property type="match status" value="1"/>
</dbReference>
<gene>
    <name evidence="3" type="ORF">GCM10010124_25680</name>
</gene>
<dbReference type="InterPro" id="IPR027843">
    <property type="entry name" value="DUF4440"/>
</dbReference>